<reference evidence="2" key="1">
    <citation type="submission" date="2023-08" db="EMBL/GenBank/DDBJ databases">
        <title>Black Yeasts Isolated from many extreme environments.</title>
        <authorList>
            <person name="Coleine C."/>
            <person name="Stajich J.E."/>
            <person name="Selbmann L."/>
        </authorList>
    </citation>
    <scope>NUCLEOTIDE SEQUENCE</scope>
    <source>
        <strain evidence="2">CCFEE 5810</strain>
    </source>
</reference>
<keyword evidence="1" id="KW-0812">Transmembrane</keyword>
<organism evidence="2 3">
    <name type="scientific">Elasticomyces elasticus</name>
    <dbReference type="NCBI Taxonomy" id="574655"/>
    <lineage>
        <taxon>Eukaryota</taxon>
        <taxon>Fungi</taxon>
        <taxon>Dikarya</taxon>
        <taxon>Ascomycota</taxon>
        <taxon>Pezizomycotina</taxon>
        <taxon>Dothideomycetes</taxon>
        <taxon>Dothideomycetidae</taxon>
        <taxon>Mycosphaerellales</taxon>
        <taxon>Teratosphaeriaceae</taxon>
        <taxon>Elasticomyces</taxon>
    </lineage>
</organism>
<evidence type="ECO:0000256" key="1">
    <source>
        <dbReference type="SAM" id="Phobius"/>
    </source>
</evidence>
<gene>
    <name evidence="2" type="ORF">LTR97_002150</name>
</gene>
<comment type="caution">
    <text evidence="2">The sequence shown here is derived from an EMBL/GenBank/DDBJ whole genome shotgun (WGS) entry which is preliminary data.</text>
</comment>
<protein>
    <submittedName>
        <fullName evidence="2">Uncharacterized protein</fullName>
    </submittedName>
</protein>
<name>A0AAN8A498_9PEZI</name>
<proteinExistence type="predicted"/>
<feature type="transmembrane region" description="Helical" evidence="1">
    <location>
        <begin position="104"/>
        <end position="128"/>
    </location>
</feature>
<keyword evidence="1" id="KW-0472">Membrane</keyword>
<dbReference type="EMBL" id="JAVRQU010000003">
    <property type="protein sequence ID" value="KAK5705036.1"/>
    <property type="molecule type" value="Genomic_DNA"/>
</dbReference>
<dbReference type="Proteomes" id="UP001310594">
    <property type="component" value="Unassembled WGS sequence"/>
</dbReference>
<sequence>MPLPLYTATPTADYSTFVQNLPPPAYTPTSSVAGVYENVPPPSYAVAVPVERGWSLMALWHRENILHVAYSARDEIDDAESGRSIDGREVRVSSFAGCRSKVDLIVIILLFAIFIGMIVAGCIFGPGWDKTW</sequence>
<dbReference type="AlphaFoldDB" id="A0AAN8A498"/>
<accession>A0AAN8A498</accession>
<evidence type="ECO:0000313" key="3">
    <source>
        <dbReference type="Proteomes" id="UP001310594"/>
    </source>
</evidence>
<evidence type="ECO:0000313" key="2">
    <source>
        <dbReference type="EMBL" id="KAK5705036.1"/>
    </source>
</evidence>
<keyword evidence="1" id="KW-1133">Transmembrane helix</keyword>